<feature type="compositionally biased region" description="Basic and acidic residues" evidence="1">
    <location>
        <begin position="90"/>
        <end position="99"/>
    </location>
</feature>
<feature type="compositionally biased region" description="Polar residues" evidence="1">
    <location>
        <begin position="197"/>
        <end position="212"/>
    </location>
</feature>
<evidence type="ECO:0000313" key="3">
    <source>
        <dbReference type="Proteomes" id="UP000018144"/>
    </source>
</evidence>
<dbReference type="AlphaFoldDB" id="U4L4D6"/>
<proteinExistence type="predicted"/>
<organism evidence="2 3">
    <name type="scientific">Pyronema omphalodes (strain CBS 100304)</name>
    <name type="common">Pyronema confluens</name>
    <dbReference type="NCBI Taxonomy" id="1076935"/>
    <lineage>
        <taxon>Eukaryota</taxon>
        <taxon>Fungi</taxon>
        <taxon>Dikarya</taxon>
        <taxon>Ascomycota</taxon>
        <taxon>Pezizomycotina</taxon>
        <taxon>Pezizomycetes</taxon>
        <taxon>Pezizales</taxon>
        <taxon>Pyronemataceae</taxon>
        <taxon>Pyronema</taxon>
    </lineage>
</organism>
<protein>
    <submittedName>
        <fullName evidence="2">Uncharacterized protein</fullName>
    </submittedName>
</protein>
<accession>U4L4D6</accession>
<dbReference type="OrthoDB" id="10380719at2759"/>
<feature type="region of interest" description="Disordered" evidence="1">
    <location>
        <begin position="129"/>
        <end position="180"/>
    </location>
</feature>
<keyword evidence="3" id="KW-1185">Reference proteome</keyword>
<feature type="compositionally biased region" description="Basic and acidic residues" evidence="1">
    <location>
        <begin position="68"/>
        <end position="81"/>
    </location>
</feature>
<sequence>MRFSLSKRNSASVNEDAFKKSFAYSLEIPQQNRRNSAPPPQKPVKAAPLPVEDLPPQTSRLPSFPAPPKKDTRRRPPELKLEPSQSNLRPSERSHEIDNSRLSPYRSTHKTTAKDTHIGIQMLVNMFDESSDDEEEVDRKDRREQSSVLPSPRSIPSPMTSPRFPRRDTSMPSIDEYSASSSASDYFSVFDSRRHSMASTAPTTISDVSNGAPSPKYNPHWRRSFQSTVSEPLYENDSALESPIHAPSIYSAPTSPLPPIPYSPARVPSSPGPRSPALKSSPGPRRPASTTCASIRSKSNRNSFISSRNSLVLGSSASSEIDPDEDHPEINAKNRISWFATAVATDSNQFEFPSSDDEEEDIDDGENYHNHLVDMVPRRHSTNLSIINYGSHDASRPKRRSIPPMPTPPPPPPTGPLLQTPPARRTRRRTASSECVILESLEEMRKAGRKASLEKLQRELSSQKRYSSEMSPGSRHGVLGNTEAWDRMLHTGGLGCSPGIF</sequence>
<name>U4L4D6_PYROM</name>
<reference evidence="2 3" key="1">
    <citation type="journal article" date="2013" name="PLoS Genet.">
        <title>The genome and development-dependent transcriptomes of Pyronema confluens: a window into fungal evolution.</title>
        <authorList>
            <person name="Traeger S."/>
            <person name="Altegoer F."/>
            <person name="Freitag M."/>
            <person name="Gabaldon T."/>
            <person name="Kempken F."/>
            <person name="Kumar A."/>
            <person name="Marcet-Houben M."/>
            <person name="Poggeler S."/>
            <person name="Stajich J.E."/>
            <person name="Nowrousian M."/>
        </authorList>
    </citation>
    <scope>NUCLEOTIDE SEQUENCE [LARGE SCALE GENOMIC DNA]</scope>
    <source>
        <strain evidence="3">CBS 100304</strain>
        <tissue evidence="2">Vegetative mycelium</tissue>
    </source>
</reference>
<dbReference type="EMBL" id="HF935553">
    <property type="protein sequence ID" value="CCX10590.1"/>
    <property type="molecule type" value="Genomic_DNA"/>
</dbReference>
<evidence type="ECO:0000313" key="2">
    <source>
        <dbReference type="EMBL" id="CCX10590.1"/>
    </source>
</evidence>
<feature type="region of interest" description="Disordered" evidence="1">
    <location>
        <begin position="245"/>
        <end position="300"/>
    </location>
</feature>
<feature type="compositionally biased region" description="Pro residues" evidence="1">
    <location>
        <begin position="403"/>
        <end position="415"/>
    </location>
</feature>
<evidence type="ECO:0000256" key="1">
    <source>
        <dbReference type="SAM" id="MobiDB-lite"/>
    </source>
</evidence>
<gene>
    <name evidence="2" type="ORF">PCON_10184</name>
</gene>
<dbReference type="Proteomes" id="UP000018144">
    <property type="component" value="Unassembled WGS sequence"/>
</dbReference>
<feature type="region of interest" description="Disordered" evidence="1">
    <location>
        <begin position="389"/>
        <end position="432"/>
    </location>
</feature>
<feature type="region of interest" description="Disordered" evidence="1">
    <location>
        <begin position="29"/>
        <end position="117"/>
    </location>
</feature>
<feature type="region of interest" description="Disordered" evidence="1">
    <location>
        <begin position="195"/>
        <end position="223"/>
    </location>
</feature>